<dbReference type="GO" id="GO:0051537">
    <property type="term" value="F:2 iron, 2 sulfur cluster binding"/>
    <property type="evidence" value="ECO:0007669"/>
    <property type="project" value="UniProtKB-KW"/>
</dbReference>
<evidence type="ECO:0000256" key="4">
    <source>
        <dbReference type="ARBA" id="ARBA00023014"/>
    </source>
</evidence>
<dbReference type="GO" id="GO:0046872">
    <property type="term" value="F:metal ion binding"/>
    <property type="evidence" value="ECO:0007669"/>
    <property type="project" value="UniProtKB-KW"/>
</dbReference>
<dbReference type="KEGG" id="wfu:AXE80_00550"/>
<proteinExistence type="predicted"/>
<dbReference type="Gene3D" id="3.40.5.90">
    <property type="entry name" value="CDGSH iron-sulfur domain, mitoNEET-type"/>
    <property type="match status" value="2"/>
</dbReference>
<evidence type="ECO:0000313" key="6">
    <source>
        <dbReference type="EMBL" id="ANW94872.1"/>
    </source>
</evidence>
<dbReference type="RefSeq" id="WP_068823977.1">
    <property type="nucleotide sequence ID" value="NZ_CP014224.1"/>
</dbReference>
<gene>
    <name evidence="6" type="ORF">AXE80_00550</name>
</gene>
<feature type="domain" description="Iron-binding zinc finger CDGSH type" evidence="5">
    <location>
        <begin position="9"/>
        <end position="43"/>
    </location>
</feature>
<protein>
    <recommendedName>
        <fullName evidence="5">Iron-binding zinc finger CDGSH type domain-containing protein</fullName>
    </recommendedName>
</protein>
<dbReference type="Pfam" id="PF09360">
    <property type="entry name" value="zf-CDGSH"/>
    <property type="match status" value="2"/>
</dbReference>
<dbReference type="PANTHER" id="PTHR46491">
    <property type="entry name" value="CDGSH IRON SULFUR DOMAIN PROTEIN HOMOLOG"/>
    <property type="match status" value="1"/>
</dbReference>
<dbReference type="EMBL" id="CP014224">
    <property type="protein sequence ID" value="ANW94872.1"/>
    <property type="molecule type" value="Genomic_DNA"/>
</dbReference>
<keyword evidence="3" id="KW-0408">Iron</keyword>
<dbReference type="PANTHER" id="PTHR46491:SF3">
    <property type="entry name" value="CDGSH IRON-SULFUR DOMAIN-CONTAINING PROTEIN 3, MITOCHONDRIAL"/>
    <property type="match status" value="1"/>
</dbReference>
<keyword evidence="7" id="KW-1185">Reference proteome</keyword>
<dbReference type="InterPro" id="IPR042216">
    <property type="entry name" value="MitoNEET_CISD"/>
</dbReference>
<dbReference type="SMART" id="SM00704">
    <property type="entry name" value="ZnF_CDGSH"/>
    <property type="match status" value="2"/>
</dbReference>
<evidence type="ECO:0000256" key="1">
    <source>
        <dbReference type="ARBA" id="ARBA00022714"/>
    </source>
</evidence>
<evidence type="ECO:0000313" key="7">
    <source>
        <dbReference type="Proteomes" id="UP000092967"/>
    </source>
</evidence>
<dbReference type="OrthoDB" id="9795032at2"/>
<dbReference type="AlphaFoldDB" id="A0A1B1Y273"/>
<evidence type="ECO:0000259" key="5">
    <source>
        <dbReference type="SMART" id="SM00704"/>
    </source>
</evidence>
<sequence>MNKPIPTPRACYLIKNKAYAYCTCNQSKDKPYCDGTHKGTQHKPLLFKVAENEKAFLCTCGSTKNAPYCDGSH</sequence>
<keyword evidence="1" id="KW-0001">2Fe-2S</keyword>
<accession>A0A1B1Y273</accession>
<organism evidence="6 7">
    <name type="scientific">Wenyingzhuangia fucanilytica</name>
    <dbReference type="NCBI Taxonomy" id="1790137"/>
    <lineage>
        <taxon>Bacteria</taxon>
        <taxon>Pseudomonadati</taxon>
        <taxon>Bacteroidota</taxon>
        <taxon>Flavobacteriia</taxon>
        <taxon>Flavobacteriales</taxon>
        <taxon>Flavobacteriaceae</taxon>
        <taxon>Wenyingzhuangia</taxon>
    </lineage>
</organism>
<keyword evidence="2" id="KW-0479">Metal-binding</keyword>
<dbReference type="GO" id="GO:0005737">
    <property type="term" value="C:cytoplasm"/>
    <property type="evidence" value="ECO:0007669"/>
    <property type="project" value="UniProtKB-ARBA"/>
</dbReference>
<dbReference type="Proteomes" id="UP000092967">
    <property type="component" value="Chromosome"/>
</dbReference>
<reference evidence="6 7" key="1">
    <citation type="submission" date="2016-02" db="EMBL/GenBank/DDBJ databases">
        <authorList>
            <person name="Wen L."/>
            <person name="He K."/>
            <person name="Yang H."/>
        </authorList>
    </citation>
    <scope>NUCLEOTIDE SEQUENCE [LARGE SCALE GENOMIC DNA]</scope>
    <source>
        <strain evidence="6 7">CZ1127</strain>
    </source>
</reference>
<keyword evidence="4" id="KW-0411">Iron-sulfur</keyword>
<dbReference type="InterPro" id="IPR018967">
    <property type="entry name" value="FeS-contain_CDGSH-typ"/>
</dbReference>
<name>A0A1B1Y273_9FLAO</name>
<dbReference type="InterPro" id="IPR052950">
    <property type="entry name" value="CISD"/>
</dbReference>
<evidence type="ECO:0000256" key="2">
    <source>
        <dbReference type="ARBA" id="ARBA00022723"/>
    </source>
</evidence>
<feature type="domain" description="Iron-binding zinc finger CDGSH type" evidence="5">
    <location>
        <begin position="44"/>
        <end position="73"/>
    </location>
</feature>
<evidence type="ECO:0000256" key="3">
    <source>
        <dbReference type="ARBA" id="ARBA00023004"/>
    </source>
</evidence>